<evidence type="ECO:0000313" key="4">
    <source>
        <dbReference type="EMBL" id="GFP54312.1"/>
    </source>
</evidence>
<dbReference type="Proteomes" id="UP000517252">
    <property type="component" value="Unassembled WGS sequence"/>
</dbReference>
<keyword evidence="2 3" id="KW-0040">ANK repeat</keyword>
<feature type="repeat" description="ANK" evidence="3">
    <location>
        <begin position="169"/>
        <end position="201"/>
    </location>
</feature>
<protein>
    <submittedName>
        <fullName evidence="4">Inversin</fullName>
    </submittedName>
</protein>
<proteinExistence type="predicted"/>
<feature type="repeat" description="ANK" evidence="3">
    <location>
        <begin position="203"/>
        <end position="235"/>
    </location>
</feature>
<dbReference type="EMBL" id="BLZH01000003">
    <property type="protein sequence ID" value="GFP54312.1"/>
    <property type="molecule type" value="Genomic_DNA"/>
</dbReference>
<evidence type="ECO:0000256" key="1">
    <source>
        <dbReference type="ARBA" id="ARBA00022737"/>
    </source>
</evidence>
<dbReference type="PROSITE" id="PS50297">
    <property type="entry name" value="ANK_REP_REGION"/>
    <property type="match status" value="6"/>
</dbReference>
<organism evidence="4 5">
    <name type="scientific">Trichoderma asperellum</name>
    <name type="common">Filamentous fungus</name>
    <dbReference type="NCBI Taxonomy" id="101201"/>
    <lineage>
        <taxon>Eukaryota</taxon>
        <taxon>Fungi</taxon>
        <taxon>Dikarya</taxon>
        <taxon>Ascomycota</taxon>
        <taxon>Pezizomycotina</taxon>
        <taxon>Sordariomycetes</taxon>
        <taxon>Hypocreomycetidae</taxon>
        <taxon>Hypocreales</taxon>
        <taxon>Hypocreaceae</taxon>
        <taxon>Trichoderma</taxon>
    </lineage>
</organism>
<name>A0A6V8QQ71_TRIAP</name>
<dbReference type="InterPro" id="IPR036770">
    <property type="entry name" value="Ankyrin_rpt-contain_sf"/>
</dbReference>
<dbReference type="Pfam" id="PF00023">
    <property type="entry name" value="Ank"/>
    <property type="match status" value="1"/>
</dbReference>
<dbReference type="SUPFAM" id="SSF48403">
    <property type="entry name" value="Ankyrin repeat"/>
    <property type="match status" value="1"/>
</dbReference>
<keyword evidence="1" id="KW-0677">Repeat</keyword>
<dbReference type="Pfam" id="PF12796">
    <property type="entry name" value="Ank_2"/>
    <property type="match status" value="3"/>
</dbReference>
<accession>A0A6V8QQ71</accession>
<feature type="repeat" description="ANK" evidence="3">
    <location>
        <begin position="136"/>
        <end position="168"/>
    </location>
</feature>
<dbReference type="InterPro" id="IPR002110">
    <property type="entry name" value="Ankyrin_rpt"/>
</dbReference>
<evidence type="ECO:0000313" key="5">
    <source>
        <dbReference type="Proteomes" id="UP000517252"/>
    </source>
</evidence>
<feature type="repeat" description="ANK" evidence="3">
    <location>
        <begin position="269"/>
        <end position="293"/>
    </location>
</feature>
<dbReference type="PRINTS" id="PR01415">
    <property type="entry name" value="ANKYRIN"/>
</dbReference>
<feature type="repeat" description="ANK" evidence="3">
    <location>
        <begin position="14"/>
        <end position="35"/>
    </location>
</feature>
<reference evidence="4 5" key="1">
    <citation type="submission" date="2020-07" db="EMBL/GenBank/DDBJ databases">
        <title>Trichoderma asperellum IC-1 whole genome shotgun sequence.</title>
        <authorList>
            <person name="Kanamasa S."/>
            <person name="Takahashi H."/>
        </authorList>
    </citation>
    <scope>NUCLEOTIDE SEQUENCE [LARGE SCALE GENOMIC DNA]</scope>
    <source>
        <strain evidence="4 5">IC-1</strain>
    </source>
</reference>
<dbReference type="OrthoDB" id="4900504at2759"/>
<evidence type="ECO:0000256" key="3">
    <source>
        <dbReference type="PROSITE-ProRule" id="PRU00023"/>
    </source>
</evidence>
<dbReference type="PANTHER" id="PTHR24198">
    <property type="entry name" value="ANKYRIN REPEAT AND PROTEIN KINASE DOMAIN-CONTAINING PROTEIN"/>
    <property type="match status" value="1"/>
</dbReference>
<feature type="repeat" description="ANK" evidence="3">
    <location>
        <begin position="236"/>
        <end position="268"/>
    </location>
</feature>
<sequence>MKHPGTTSLIPNKDGRTPLHEAVMKGHTNIVEKFFTYDIFRDRENIDEVDHHKRTALHWAALGGYDTILQMLVQNGANVKLSSDDGKTALRVAANADHDTTKWVLLRAWVAQGGDEGVIRELLDDGKVRIDSEDEDSWTLQSCASESGNDAIVRLLVKEGADIEAKDMIGRTPLYCAVGEGHEDVVKLLVEKGADIEAKNYGYGQTPLHWAAKNGHEGVIQLLVKEGADIEVKDINGHTPLYCAVGEGHEDVVKLLVEKGADIEAKDRDGRTPLSIATKKGNERMVKLLHQEI</sequence>
<comment type="caution">
    <text evidence="4">The sequence shown here is derived from an EMBL/GenBank/DDBJ whole genome shotgun (WGS) entry which is preliminary data.</text>
</comment>
<dbReference type="PANTHER" id="PTHR24198:SF165">
    <property type="entry name" value="ANKYRIN REPEAT-CONTAINING PROTEIN-RELATED"/>
    <property type="match status" value="1"/>
</dbReference>
<dbReference type="AlphaFoldDB" id="A0A6V8QQ71"/>
<dbReference type="Gene3D" id="1.25.40.20">
    <property type="entry name" value="Ankyrin repeat-containing domain"/>
    <property type="match status" value="3"/>
</dbReference>
<dbReference type="SMART" id="SM00248">
    <property type="entry name" value="ANK"/>
    <property type="match status" value="8"/>
</dbReference>
<feature type="repeat" description="ANK" evidence="3">
    <location>
        <begin position="52"/>
        <end position="84"/>
    </location>
</feature>
<gene>
    <name evidence="4" type="ORF">TASIC1_0003069000</name>
</gene>
<dbReference type="PROSITE" id="PS50088">
    <property type="entry name" value="ANK_REPEAT"/>
    <property type="match status" value="7"/>
</dbReference>
<evidence type="ECO:0000256" key="2">
    <source>
        <dbReference type="ARBA" id="ARBA00023043"/>
    </source>
</evidence>